<dbReference type="OrthoDB" id="5187599at2"/>
<dbReference type="AlphaFoldDB" id="A0A3D8LJ51"/>
<sequence>MMRLYLYLCLPLLALLLFSCQTDYAELPAYNGKKQLQAVIETPAGSNHKLVYSREKKEFVNDKDADMDRVIGFLPYPANFGFIPSTEIDRGGKGLEILILSERLETGTVAEVIPVGLIQLETAGELQHIVVAVPARPSERRINATNYVALSKEYPAVKTILQNWFANYNPAARTSFVGWRDEKFADKEIQRWMKL</sequence>
<dbReference type="GO" id="GO:0006796">
    <property type="term" value="P:phosphate-containing compound metabolic process"/>
    <property type="evidence" value="ECO:0007669"/>
    <property type="project" value="InterPro"/>
</dbReference>
<dbReference type="GO" id="GO:0004427">
    <property type="term" value="F:inorganic diphosphate phosphatase activity"/>
    <property type="evidence" value="ECO:0007669"/>
    <property type="project" value="UniProtKB-EC"/>
</dbReference>
<dbReference type="InterPro" id="IPR008162">
    <property type="entry name" value="Pyrophosphatase"/>
</dbReference>
<dbReference type="EMBL" id="QRGR01000001">
    <property type="protein sequence ID" value="RDV17012.1"/>
    <property type="molecule type" value="Genomic_DNA"/>
</dbReference>
<keyword evidence="3" id="KW-0479">Metal-binding</keyword>
<dbReference type="Proteomes" id="UP000256708">
    <property type="component" value="Unassembled WGS sequence"/>
</dbReference>
<evidence type="ECO:0000256" key="6">
    <source>
        <dbReference type="SAM" id="SignalP"/>
    </source>
</evidence>
<keyword evidence="8" id="KW-1185">Reference proteome</keyword>
<evidence type="ECO:0000256" key="5">
    <source>
        <dbReference type="ARBA" id="ARBA00022842"/>
    </source>
</evidence>
<dbReference type="Pfam" id="PF00719">
    <property type="entry name" value="Pyrophosphatase"/>
    <property type="match status" value="1"/>
</dbReference>
<dbReference type="GO" id="GO:0005737">
    <property type="term" value="C:cytoplasm"/>
    <property type="evidence" value="ECO:0007669"/>
    <property type="project" value="InterPro"/>
</dbReference>
<dbReference type="GO" id="GO:0000287">
    <property type="term" value="F:magnesium ion binding"/>
    <property type="evidence" value="ECO:0007669"/>
    <property type="project" value="InterPro"/>
</dbReference>
<comment type="cofactor">
    <cofactor evidence="1">
        <name>Mg(2+)</name>
        <dbReference type="ChEBI" id="CHEBI:18420"/>
    </cofactor>
</comment>
<dbReference type="RefSeq" id="WP_115563532.1">
    <property type="nucleotide sequence ID" value="NZ_QRGR01000001.1"/>
</dbReference>
<evidence type="ECO:0000256" key="1">
    <source>
        <dbReference type="ARBA" id="ARBA00001946"/>
    </source>
</evidence>
<feature type="signal peptide" evidence="6">
    <location>
        <begin position="1"/>
        <end position="25"/>
    </location>
</feature>
<accession>A0A3D8LJ51</accession>
<reference evidence="8" key="1">
    <citation type="submission" date="2018-08" db="EMBL/GenBank/DDBJ databases">
        <authorList>
            <person name="Liu Z.-W."/>
            <person name="Du Z.-J."/>
        </authorList>
    </citation>
    <scope>NUCLEOTIDE SEQUENCE [LARGE SCALE GENOMIC DNA]</scope>
    <source>
        <strain evidence="8">H4X</strain>
    </source>
</reference>
<dbReference type="PROSITE" id="PS51257">
    <property type="entry name" value="PROKAR_LIPOPROTEIN"/>
    <property type="match status" value="1"/>
</dbReference>
<comment type="caution">
    <text evidence="7">The sequence shown here is derived from an EMBL/GenBank/DDBJ whole genome shotgun (WGS) entry which is preliminary data.</text>
</comment>
<proteinExistence type="predicted"/>
<dbReference type="EC" id="3.6.1.1" evidence="2"/>
<feature type="chain" id="PRO_5017701104" description="inorganic diphosphatase" evidence="6">
    <location>
        <begin position="26"/>
        <end position="195"/>
    </location>
</feature>
<name>A0A3D8LJ51_9BACT</name>
<evidence type="ECO:0000256" key="3">
    <source>
        <dbReference type="ARBA" id="ARBA00022723"/>
    </source>
</evidence>
<dbReference type="SUPFAM" id="SSF50324">
    <property type="entry name" value="Inorganic pyrophosphatase"/>
    <property type="match status" value="1"/>
</dbReference>
<keyword evidence="4" id="KW-0378">Hydrolase</keyword>
<gene>
    <name evidence="7" type="ORF">DXT99_00390</name>
</gene>
<dbReference type="InterPro" id="IPR036649">
    <property type="entry name" value="Pyrophosphatase_sf"/>
</dbReference>
<evidence type="ECO:0000313" key="8">
    <source>
        <dbReference type="Proteomes" id="UP000256708"/>
    </source>
</evidence>
<evidence type="ECO:0000256" key="2">
    <source>
        <dbReference type="ARBA" id="ARBA00012146"/>
    </source>
</evidence>
<evidence type="ECO:0000256" key="4">
    <source>
        <dbReference type="ARBA" id="ARBA00022801"/>
    </source>
</evidence>
<dbReference type="Gene3D" id="3.90.80.10">
    <property type="entry name" value="Inorganic pyrophosphatase"/>
    <property type="match status" value="1"/>
</dbReference>
<evidence type="ECO:0000313" key="7">
    <source>
        <dbReference type="EMBL" id="RDV17012.1"/>
    </source>
</evidence>
<organism evidence="7 8">
    <name type="scientific">Pontibacter diazotrophicus</name>
    <dbReference type="NCBI Taxonomy" id="1400979"/>
    <lineage>
        <taxon>Bacteria</taxon>
        <taxon>Pseudomonadati</taxon>
        <taxon>Bacteroidota</taxon>
        <taxon>Cytophagia</taxon>
        <taxon>Cytophagales</taxon>
        <taxon>Hymenobacteraceae</taxon>
        <taxon>Pontibacter</taxon>
    </lineage>
</organism>
<keyword evidence="6" id="KW-0732">Signal</keyword>
<keyword evidence="5" id="KW-0460">Magnesium</keyword>
<protein>
    <recommendedName>
        <fullName evidence="2">inorganic diphosphatase</fullName>
        <ecNumber evidence="2">3.6.1.1</ecNumber>
    </recommendedName>
</protein>